<proteinExistence type="predicted"/>
<keyword evidence="3" id="KW-1003">Cell membrane</keyword>
<evidence type="ECO:0000256" key="3">
    <source>
        <dbReference type="ARBA" id="ARBA00022475"/>
    </source>
</evidence>
<evidence type="ECO:0000313" key="8">
    <source>
        <dbReference type="Proteomes" id="UP000256337"/>
    </source>
</evidence>
<dbReference type="SUPFAM" id="SSF53850">
    <property type="entry name" value="Periplasmic binding protein-like II"/>
    <property type="match status" value="1"/>
</dbReference>
<dbReference type="Pfam" id="PF13379">
    <property type="entry name" value="NMT1_2"/>
    <property type="match status" value="1"/>
</dbReference>
<comment type="caution">
    <text evidence="7">The sequence shown here is derived from an EMBL/GenBank/DDBJ whole genome shotgun (WGS) entry which is preliminary data.</text>
</comment>
<dbReference type="Gene3D" id="3.40.190.10">
    <property type="entry name" value="Periplasmic binding protein-like II"/>
    <property type="match status" value="2"/>
</dbReference>
<dbReference type="GO" id="GO:0005886">
    <property type="term" value="C:plasma membrane"/>
    <property type="evidence" value="ECO:0007669"/>
    <property type="project" value="UniProtKB-SubCell"/>
</dbReference>
<evidence type="ECO:0000313" key="7">
    <source>
        <dbReference type="EMBL" id="REI24447.1"/>
    </source>
</evidence>
<keyword evidence="4" id="KW-0997">Cell inner membrane</keyword>
<comment type="subcellular location">
    <subcellularLocation>
        <location evidence="1">Cell inner membrane</location>
    </subcellularLocation>
</comment>
<accession>A0AAX1RYY8</accession>
<dbReference type="CDD" id="cd13553">
    <property type="entry name" value="PBP2_NrtA_CpmA_like"/>
    <property type="match status" value="1"/>
</dbReference>
<dbReference type="PANTHER" id="PTHR30024">
    <property type="entry name" value="ALIPHATIC SULFONATES-BINDING PROTEIN-RELATED"/>
    <property type="match status" value="1"/>
</dbReference>
<evidence type="ECO:0000256" key="4">
    <source>
        <dbReference type="ARBA" id="ARBA00022519"/>
    </source>
</evidence>
<evidence type="ECO:0000256" key="2">
    <source>
        <dbReference type="ARBA" id="ARBA00022448"/>
    </source>
</evidence>
<dbReference type="PANTHER" id="PTHR30024:SF43">
    <property type="entry name" value="BLL4572 PROTEIN"/>
    <property type="match status" value="1"/>
</dbReference>
<evidence type="ECO:0000256" key="5">
    <source>
        <dbReference type="ARBA" id="ARBA00023136"/>
    </source>
</evidence>
<dbReference type="EMBL" id="QKYD01000036">
    <property type="protein sequence ID" value="REI24447.1"/>
    <property type="molecule type" value="Genomic_DNA"/>
</dbReference>
<gene>
    <name evidence="7" type="ORF">DOS76_01990</name>
</gene>
<keyword evidence="6" id="KW-0732">Signal</keyword>
<feature type="signal peptide" evidence="6">
    <location>
        <begin position="1"/>
        <end position="19"/>
    </location>
</feature>
<evidence type="ECO:0000256" key="6">
    <source>
        <dbReference type="SAM" id="SignalP"/>
    </source>
</evidence>
<evidence type="ECO:0000256" key="1">
    <source>
        <dbReference type="ARBA" id="ARBA00004533"/>
    </source>
</evidence>
<dbReference type="Proteomes" id="UP000256337">
    <property type="component" value="Unassembled WGS sequence"/>
</dbReference>
<dbReference type="PROSITE" id="PS51257">
    <property type="entry name" value="PROKAR_LIPOPROTEIN"/>
    <property type="match status" value="1"/>
</dbReference>
<dbReference type="InterPro" id="IPR044527">
    <property type="entry name" value="NrtA/CpmA_ABC-bd_dom"/>
</dbReference>
<keyword evidence="5" id="KW-0472">Membrane</keyword>
<reference evidence="7 8" key="1">
    <citation type="journal article" date="2018" name="Vet. Microbiol.">
        <title>Characterisation of Staphylococcus felis isolated from cats using whole genome sequencing.</title>
        <authorList>
            <person name="Worthing K."/>
            <person name="Pang S."/>
            <person name="Trott D.J."/>
            <person name="Abraham S."/>
            <person name="Coombs G.W."/>
            <person name="Jordan D."/>
            <person name="McIntyre L."/>
            <person name="Davies M.R."/>
            <person name="Norris J."/>
        </authorList>
    </citation>
    <scope>NUCLEOTIDE SEQUENCE [LARGE SCALE GENOMIC DNA]</scope>
    <source>
        <strain evidence="7 8">F25</strain>
    </source>
</reference>
<dbReference type="AlphaFoldDB" id="A0AAX1RYY8"/>
<dbReference type="RefSeq" id="WP_115855736.1">
    <property type="nucleotide sequence ID" value="NZ_CAJUZR010000035.1"/>
</dbReference>
<name>A0AAX1RYY8_9STAP</name>
<sequence length="311" mass="34959">MKKWTIILITLLFVLTSCAPRENHSKVLRIGYLPITHAANLMMTEQVNQHNKQSPYKIELVQFNNWPDLMDALNSGRIDGASTLIELAMKAKSKGSPIKAVALGHHEGNVVLGQKGHRMSDFHNSEDYSFAIPHRYSTHYLLLETMREQLHIDEGHFHYHEMAPAEMPASLNEHRISGYSVAEPFGALGQKLGAGDLLQHGGDIIDDAYCCVLVLQEDVIDDAPDIAQQFVSDYKEAGFLMTDTDKSVDLMAQKYKQDRDVLEQSAKWTAYGDLTLKQSGYQKIASLVEQHDLFDAPSYKSFVDTSLYKEG</sequence>
<organism evidence="7 8">
    <name type="scientific">Staphylococcus felis</name>
    <dbReference type="NCBI Taxonomy" id="46127"/>
    <lineage>
        <taxon>Bacteria</taxon>
        <taxon>Bacillati</taxon>
        <taxon>Bacillota</taxon>
        <taxon>Bacilli</taxon>
        <taxon>Bacillales</taxon>
        <taxon>Staphylococcaceae</taxon>
        <taxon>Staphylococcus</taxon>
    </lineage>
</organism>
<feature type="chain" id="PRO_5043488920" evidence="6">
    <location>
        <begin position="20"/>
        <end position="311"/>
    </location>
</feature>
<protein>
    <submittedName>
        <fullName evidence="7">Nitrate ABC transporter substrate-binding protein</fullName>
    </submittedName>
</protein>
<keyword evidence="2" id="KW-0813">Transport</keyword>